<feature type="transmembrane region" description="Helical" evidence="1">
    <location>
        <begin position="20"/>
        <end position="43"/>
    </location>
</feature>
<evidence type="ECO:0000313" key="2">
    <source>
        <dbReference type="EMBL" id="JAD53418.1"/>
    </source>
</evidence>
<keyword evidence="1" id="KW-1133">Transmembrane helix</keyword>
<sequence>MLLLCIFITYNGLRESHDFLLHTFCSICVILKMSSCSVIFFLVSHALSSKYPLFFYQGISGQSVLVRLMYEVPH</sequence>
<reference evidence="2" key="2">
    <citation type="journal article" date="2015" name="Data Brief">
        <title>Shoot transcriptome of the giant reed, Arundo donax.</title>
        <authorList>
            <person name="Barrero R.A."/>
            <person name="Guerrero F.D."/>
            <person name="Moolhuijzen P."/>
            <person name="Goolsby J.A."/>
            <person name="Tidwell J."/>
            <person name="Bellgard S.E."/>
            <person name="Bellgard M.I."/>
        </authorList>
    </citation>
    <scope>NUCLEOTIDE SEQUENCE</scope>
    <source>
        <tissue evidence="2">Shoot tissue taken approximately 20 cm above the soil surface</tissue>
    </source>
</reference>
<dbReference type="AlphaFoldDB" id="A0A0A9AU49"/>
<protein>
    <submittedName>
        <fullName evidence="2">Uncharacterized protein</fullName>
    </submittedName>
</protein>
<name>A0A0A9AU49_ARUDO</name>
<evidence type="ECO:0000256" key="1">
    <source>
        <dbReference type="SAM" id="Phobius"/>
    </source>
</evidence>
<reference evidence="2" key="1">
    <citation type="submission" date="2014-09" db="EMBL/GenBank/DDBJ databases">
        <authorList>
            <person name="Magalhaes I.L.F."/>
            <person name="Oliveira U."/>
            <person name="Santos F.R."/>
            <person name="Vidigal T.H.D.A."/>
            <person name="Brescovit A.D."/>
            <person name="Santos A.J."/>
        </authorList>
    </citation>
    <scope>NUCLEOTIDE SEQUENCE</scope>
    <source>
        <tissue evidence="2">Shoot tissue taken approximately 20 cm above the soil surface</tissue>
    </source>
</reference>
<organism evidence="2">
    <name type="scientific">Arundo donax</name>
    <name type="common">Giant reed</name>
    <name type="synonym">Donax arundinaceus</name>
    <dbReference type="NCBI Taxonomy" id="35708"/>
    <lineage>
        <taxon>Eukaryota</taxon>
        <taxon>Viridiplantae</taxon>
        <taxon>Streptophyta</taxon>
        <taxon>Embryophyta</taxon>
        <taxon>Tracheophyta</taxon>
        <taxon>Spermatophyta</taxon>
        <taxon>Magnoliopsida</taxon>
        <taxon>Liliopsida</taxon>
        <taxon>Poales</taxon>
        <taxon>Poaceae</taxon>
        <taxon>PACMAD clade</taxon>
        <taxon>Arundinoideae</taxon>
        <taxon>Arundineae</taxon>
        <taxon>Arundo</taxon>
    </lineage>
</organism>
<accession>A0A0A9AU49</accession>
<dbReference type="EMBL" id="GBRH01244477">
    <property type="protein sequence ID" value="JAD53418.1"/>
    <property type="molecule type" value="Transcribed_RNA"/>
</dbReference>
<proteinExistence type="predicted"/>
<keyword evidence="1" id="KW-0812">Transmembrane</keyword>
<keyword evidence="1" id="KW-0472">Membrane</keyword>